<name>A0A368HBS1_ANCCA</name>
<reference evidence="2 3" key="1">
    <citation type="submission" date="2014-10" db="EMBL/GenBank/DDBJ databases">
        <title>Draft genome of the hookworm Ancylostoma caninum.</title>
        <authorList>
            <person name="Mitreva M."/>
        </authorList>
    </citation>
    <scope>NUCLEOTIDE SEQUENCE [LARGE SCALE GENOMIC DNA]</scope>
    <source>
        <strain evidence="2 3">Baltimore</strain>
    </source>
</reference>
<dbReference type="OrthoDB" id="6337960at2759"/>
<gene>
    <name evidence="2" type="ORF">ANCCAN_01154</name>
</gene>
<feature type="region of interest" description="Disordered" evidence="1">
    <location>
        <begin position="35"/>
        <end position="112"/>
    </location>
</feature>
<dbReference type="EMBL" id="JOJR01000005">
    <property type="protein sequence ID" value="RCN52777.1"/>
    <property type="molecule type" value="Genomic_DNA"/>
</dbReference>
<dbReference type="AlphaFoldDB" id="A0A368HBS1"/>
<sequence length="112" mass="12237">MSYYRSEEGSLLTVCGHQMGQWLSAKLDYSLVSEGGSEDALSGTPTSNKRVLNIDPRSPTADINRTPIEVNSTPKNAGGCEVDDSPVSSMPSARPRSLHQRIMDKRRKDIDA</sequence>
<organism evidence="2 3">
    <name type="scientific">Ancylostoma caninum</name>
    <name type="common">Dog hookworm</name>
    <dbReference type="NCBI Taxonomy" id="29170"/>
    <lineage>
        <taxon>Eukaryota</taxon>
        <taxon>Metazoa</taxon>
        <taxon>Ecdysozoa</taxon>
        <taxon>Nematoda</taxon>
        <taxon>Chromadorea</taxon>
        <taxon>Rhabditida</taxon>
        <taxon>Rhabditina</taxon>
        <taxon>Rhabditomorpha</taxon>
        <taxon>Strongyloidea</taxon>
        <taxon>Ancylostomatidae</taxon>
        <taxon>Ancylostomatinae</taxon>
        <taxon>Ancylostoma</taxon>
    </lineage>
</organism>
<evidence type="ECO:0000313" key="3">
    <source>
        <dbReference type="Proteomes" id="UP000252519"/>
    </source>
</evidence>
<keyword evidence="3" id="KW-1185">Reference proteome</keyword>
<comment type="caution">
    <text evidence="2">The sequence shown here is derived from an EMBL/GenBank/DDBJ whole genome shotgun (WGS) entry which is preliminary data.</text>
</comment>
<dbReference type="Proteomes" id="UP000252519">
    <property type="component" value="Unassembled WGS sequence"/>
</dbReference>
<feature type="compositionally biased region" description="Basic and acidic residues" evidence="1">
    <location>
        <begin position="101"/>
        <end position="112"/>
    </location>
</feature>
<protein>
    <submittedName>
        <fullName evidence="2">Uncharacterized protein</fullName>
    </submittedName>
</protein>
<accession>A0A368HBS1</accession>
<evidence type="ECO:0000313" key="2">
    <source>
        <dbReference type="EMBL" id="RCN52777.1"/>
    </source>
</evidence>
<proteinExistence type="predicted"/>
<evidence type="ECO:0000256" key="1">
    <source>
        <dbReference type="SAM" id="MobiDB-lite"/>
    </source>
</evidence>